<evidence type="ECO:0000259" key="9">
    <source>
        <dbReference type="Pfam" id="PF00288"/>
    </source>
</evidence>
<dbReference type="PIRSF" id="PIRSF000530">
    <property type="entry name" value="Galactokinase"/>
    <property type="match status" value="1"/>
</dbReference>
<evidence type="ECO:0000256" key="8">
    <source>
        <dbReference type="ARBA" id="ARBA00023277"/>
    </source>
</evidence>
<dbReference type="KEGG" id="hazt:108674756"/>
<comment type="similarity">
    <text evidence="1">Belongs to the GHMP kinase family. GalK subfamily.</text>
</comment>
<dbReference type="InterPro" id="IPR019539">
    <property type="entry name" value="GalKase_N"/>
</dbReference>
<dbReference type="InterPro" id="IPR036554">
    <property type="entry name" value="GHMP_kinase_C_sf"/>
</dbReference>
<organism evidence="12 13">
    <name type="scientific">Hyalella azteca</name>
    <name type="common">Amphipod</name>
    <dbReference type="NCBI Taxonomy" id="294128"/>
    <lineage>
        <taxon>Eukaryota</taxon>
        <taxon>Metazoa</taxon>
        <taxon>Ecdysozoa</taxon>
        <taxon>Arthropoda</taxon>
        <taxon>Crustacea</taxon>
        <taxon>Multicrustacea</taxon>
        <taxon>Malacostraca</taxon>
        <taxon>Eumalacostraca</taxon>
        <taxon>Peracarida</taxon>
        <taxon>Amphipoda</taxon>
        <taxon>Senticaudata</taxon>
        <taxon>Talitrida</taxon>
        <taxon>Talitroidea</taxon>
        <taxon>Hyalellidae</taxon>
        <taxon>Hyalella</taxon>
    </lineage>
</organism>
<dbReference type="GO" id="GO:0006012">
    <property type="term" value="P:galactose metabolic process"/>
    <property type="evidence" value="ECO:0007669"/>
    <property type="project" value="InterPro"/>
</dbReference>
<proteinExistence type="inferred from homology"/>
<reference evidence="13" key="1">
    <citation type="submission" date="2025-08" db="UniProtKB">
        <authorList>
            <consortium name="RefSeq"/>
        </authorList>
    </citation>
    <scope>IDENTIFICATION</scope>
</reference>
<evidence type="ECO:0000256" key="2">
    <source>
        <dbReference type="ARBA" id="ARBA00022679"/>
    </source>
</evidence>
<dbReference type="PRINTS" id="PR00473">
    <property type="entry name" value="GALCTOKINASE"/>
</dbReference>
<dbReference type="NCBIfam" id="TIGR00131">
    <property type="entry name" value="gal_kin"/>
    <property type="match status" value="1"/>
</dbReference>
<dbReference type="PANTHER" id="PTHR10457:SF7">
    <property type="entry name" value="GALACTOKINASE-RELATED"/>
    <property type="match status" value="1"/>
</dbReference>
<keyword evidence="6" id="KW-0067">ATP-binding</keyword>
<dbReference type="Pfam" id="PF08544">
    <property type="entry name" value="GHMP_kinases_C"/>
    <property type="match status" value="1"/>
</dbReference>
<dbReference type="OMA" id="VMPCAIN"/>
<keyword evidence="8" id="KW-0119">Carbohydrate metabolism</keyword>
<dbReference type="AlphaFoldDB" id="A0A8B7NWP3"/>
<keyword evidence="4" id="KW-0547">Nucleotide-binding</keyword>
<dbReference type="FunFam" id="3.30.70.890:FF:000001">
    <property type="entry name" value="Galactokinase"/>
    <property type="match status" value="1"/>
</dbReference>
<dbReference type="InterPro" id="IPR000705">
    <property type="entry name" value="Galactokinase"/>
</dbReference>
<evidence type="ECO:0000259" key="10">
    <source>
        <dbReference type="Pfam" id="PF08544"/>
    </source>
</evidence>
<dbReference type="InterPro" id="IPR019741">
    <property type="entry name" value="Galactokinase_CS"/>
</dbReference>
<dbReference type="InterPro" id="IPR006203">
    <property type="entry name" value="GHMP_knse_ATP-bd_CS"/>
</dbReference>
<keyword evidence="12" id="KW-1185">Reference proteome</keyword>
<dbReference type="SUPFAM" id="SSF55060">
    <property type="entry name" value="GHMP Kinase, C-terminal domain"/>
    <property type="match status" value="1"/>
</dbReference>
<evidence type="ECO:0000259" key="11">
    <source>
        <dbReference type="Pfam" id="PF10509"/>
    </source>
</evidence>
<dbReference type="Gene3D" id="3.30.230.10">
    <property type="match status" value="1"/>
</dbReference>
<evidence type="ECO:0000256" key="6">
    <source>
        <dbReference type="ARBA" id="ARBA00022840"/>
    </source>
</evidence>
<accession>A0A8B7NWP3</accession>
<dbReference type="GO" id="GO:0005829">
    <property type="term" value="C:cytosol"/>
    <property type="evidence" value="ECO:0007669"/>
    <property type="project" value="TreeGrafter"/>
</dbReference>
<evidence type="ECO:0000313" key="13">
    <source>
        <dbReference type="RefSeq" id="XP_018018214.1"/>
    </source>
</evidence>
<dbReference type="PROSITE" id="PS00106">
    <property type="entry name" value="GALACTOKINASE"/>
    <property type="match status" value="1"/>
</dbReference>
<dbReference type="Gene3D" id="3.30.70.890">
    <property type="entry name" value="GHMP kinase, C-terminal domain"/>
    <property type="match status" value="1"/>
</dbReference>
<evidence type="ECO:0000256" key="4">
    <source>
        <dbReference type="ARBA" id="ARBA00022741"/>
    </source>
</evidence>
<dbReference type="SUPFAM" id="SSF54211">
    <property type="entry name" value="Ribosomal protein S5 domain 2-like"/>
    <property type="match status" value="1"/>
</dbReference>
<dbReference type="Proteomes" id="UP000694843">
    <property type="component" value="Unplaced"/>
</dbReference>
<dbReference type="PANTHER" id="PTHR10457">
    <property type="entry name" value="MEVALONATE KINASE/GALACTOKINASE"/>
    <property type="match status" value="1"/>
</dbReference>
<dbReference type="GO" id="GO:0005524">
    <property type="term" value="F:ATP binding"/>
    <property type="evidence" value="ECO:0007669"/>
    <property type="project" value="UniProtKB-KW"/>
</dbReference>
<keyword evidence="3" id="KW-0479">Metal-binding</keyword>
<evidence type="ECO:0000256" key="3">
    <source>
        <dbReference type="ARBA" id="ARBA00022723"/>
    </source>
</evidence>
<sequence length="395" mass="42252">MADVAREVPVEELIENARKKFSNTFNRSPTVAGIAPGRVNIIGEHTDYNEGFVFPMALPLYTVVVGGPSDDVGRCRVVTLAAGADDPRDVEFSTPTSEQPLTRSDAPAWANYVKGVVANFHGNVVGFNAVVASSVPLGGGLSSSAALEVATYSFLEALTQSPAQSPREKALACQRAEHDFALMPCGIMDQFVCSMAEAGNILLIDCRDLSCELVPFTEDSLRVVVCNSNVRHTLSGSEYPARRADCFAAAKVLGKKSLREATMDDIQNHMASLSDITIRRARHVVTEITRTQEAVAALKRRDYKTFGKLMTESHNSLRNEYEVSCPELDALVEAALGVPGVLGSRMTGGGFGGCTVTLVEAGSVDALLSRVKEQYSGQPTFYVAAPAGGAYTITF</sequence>
<keyword evidence="2" id="KW-0808">Transferase</keyword>
<gene>
    <name evidence="13" type="primary">LOC108674756</name>
</gene>
<feature type="domain" description="Galactokinase N-terminal" evidence="11">
    <location>
        <begin position="19"/>
        <end position="68"/>
    </location>
</feature>
<evidence type="ECO:0000256" key="5">
    <source>
        <dbReference type="ARBA" id="ARBA00022777"/>
    </source>
</evidence>
<dbReference type="FunFam" id="3.30.230.10:FF:000040">
    <property type="entry name" value="Galactokinase 1"/>
    <property type="match status" value="1"/>
</dbReference>
<keyword evidence="5" id="KW-0418">Kinase</keyword>
<evidence type="ECO:0000256" key="7">
    <source>
        <dbReference type="ARBA" id="ARBA00022842"/>
    </source>
</evidence>
<protein>
    <submittedName>
        <fullName evidence="13">Galactokinase</fullName>
    </submittedName>
</protein>
<dbReference type="InterPro" id="IPR014721">
    <property type="entry name" value="Ribsml_uS5_D2-typ_fold_subgr"/>
</dbReference>
<feature type="domain" description="GHMP kinase C-terminal" evidence="10">
    <location>
        <begin position="295"/>
        <end position="376"/>
    </location>
</feature>
<dbReference type="InterPro" id="IPR006206">
    <property type="entry name" value="Mevalonate/galactokinase"/>
</dbReference>
<dbReference type="RefSeq" id="XP_018018214.1">
    <property type="nucleotide sequence ID" value="XM_018162725.2"/>
</dbReference>
<dbReference type="PROSITE" id="PS00627">
    <property type="entry name" value="GHMP_KINASES_ATP"/>
    <property type="match status" value="1"/>
</dbReference>
<dbReference type="Pfam" id="PF00288">
    <property type="entry name" value="GHMP_kinases_N"/>
    <property type="match status" value="1"/>
</dbReference>
<dbReference type="PRINTS" id="PR00959">
    <property type="entry name" value="MEVGALKINASE"/>
</dbReference>
<dbReference type="InterPro" id="IPR013750">
    <property type="entry name" value="GHMP_kinase_C_dom"/>
</dbReference>
<dbReference type="Pfam" id="PF10509">
    <property type="entry name" value="GalKase_gal_bdg"/>
    <property type="match status" value="1"/>
</dbReference>
<feature type="domain" description="GHMP kinase N-terminal" evidence="9">
    <location>
        <begin position="111"/>
        <end position="195"/>
    </location>
</feature>
<dbReference type="GO" id="GO:0046872">
    <property type="term" value="F:metal ion binding"/>
    <property type="evidence" value="ECO:0007669"/>
    <property type="project" value="UniProtKB-KW"/>
</dbReference>
<dbReference type="GeneID" id="108674756"/>
<name>A0A8B7NWP3_HYAAZ</name>
<dbReference type="InterPro" id="IPR006204">
    <property type="entry name" value="GHMP_kinase_N_dom"/>
</dbReference>
<dbReference type="InterPro" id="IPR020568">
    <property type="entry name" value="Ribosomal_Su5_D2-typ_SF"/>
</dbReference>
<dbReference type="GO" id="GO:0004335">
    <property type="term" value="F:galactokinase activity"/>
    <property type="evidence" value="ECO:0007669"/>
    <property type="project" value="InterPro"/>
</dbReference>
<keyword evidence="7" id="KW-0460">Magnesium</keyword>
<evidence type="ECO:0000256" key="1">
    <source>
        <dbReference type="ARBA" id="ARBA00006566"/>
    </source>
</evidence>
<dbReference type="OrthoDB" id="275179at2759"/>
<evidence type="ECO:0000313" key="12">
    <source>
        <dbReference type="Proteomes" id="UP000694843"/>
    </source>
</evidence>